<evidence type="ECO:0000313" key="2">
    <source>
        <dbReference type="Proteomes" id="UP000479000"/>
    </source>
</evidence>
<dbReference type="EMBL" id="CADCXU010016526">
    <property type="protein sequence ID" value="CAB0005511.1"/>
    <property type="molecule type" value="Genomic_DNA"/>
</dbReference>
<accession>A0A6H5GSG1</accession>
<sequence>MRAHGRSRMLNGELAIITYARGFIRSMRTPDSKKLFIEIEEIHDVFKNTSKIQGHGQGSNPHILPSKGACSGSDSGKKLYERKFFYTPFRWSILGRLQYFHLLYFSSEDDALTFRPITEVVPGVSCRPQGEVGTRDEIERRPEPCWSDTTVTALSCFSKHANKFLLPHRKRQLALNHASYYGPKLLNDLPSTLLTKPNTKNKKEKLLSWIRSHID</sequence>
<dbReference type="Proteomes" id="UP000479000">
    <property type="component" value="Unassembled WGS sequence"/>
</dbReference>
<dbReference type="AlphaFoldDB" id="A0A6H5GSG1"/>
<keyword evidence="2" id="KW-1185">Reference proteome</keyword>
<gene>
    <name evidence="1" type="ORF">NTEN_LOCUS10988</name>
</gene>
<proteinExistence type="predicted"/>
<name>A0A6H5GSG1_9HEMI</name>
<organism evidence="1 2">
    <name type="scientific">Nesidiocoris tenuis</name>
    <dbReference type="NCBI Taxonomy" id="355587"/>
    <lineage>
        <taxon>Eukaryota</taxon>
        <taxon>Metazoa</taxon>
        <taxon>Ecdysozoa</taxon>
        <taxon>Arthropoda</taxon>
        <taxon>Hexapoda</taxon>
        <taxon>Insecta</taxon>
        <taxon>Pterygota</taxon>
        <taxon>Neoptera</taxon>
        <taxon>Paraneoptera</taxon>
        <taxon>Hemiptera</taxon>
        <taxon>Heteroptera</taxon>
        <taxon>Panheteroptera</taxon>
        <taxon>Cimicomorpha</taxon>
        <taxon>Miridae</taxon>
        <taxon>Dicyphina</taxon>
        <taxon>Nesidiocoris</taxon>
    </lineage>
</organism>
<protein>
    <submittedName>
        <fullName evidence="1">Uncharacterized protein</fullName>
    </submittedName>
</protein>
<evidence type="ECO:0000313" key="1">
    <source>
        <dbReference type="EMBL" id="CAB0005511.1"/>
    </source>
</evidence>
<reference evidence="1 2" key="1">
    <citation type="submission" date="2020-02" db="EMBL/GenBank/DDBJ databases">
        <authorList>
            <person name="Ferguson B K."/>
        </authorList>
    </citation>
    <scope>NUCLEOTIDE SEQUENCE [LARGE SCALE GENOMIC DNA]</scope>
</reference>